<keyword evidence="3" id="KW-1185">Reference proteome</keyword>
<dbReference type="EMBL" id="JAPDDR010000007">
    <property type="protein sequence ID" value="MCW1914835.1"/>
    <property type="molecule type" value="Genomic_DNA"/>
</dbReference>
<reference evidence="2" key="1">
    <citation type="submission" date="2022-10" db="EMBL/GenBank/DDBJ databases">
        <title>Luteolibacter sp. GHJ8, whole genome shotgun sequencing project.</title>
        <authorList>
            <person name="Zhao G."/>
            <person name="Shen L."/>
        </authorList>
    </citation>
    <scope>NUCLEOTIDE SEQUENCE</scope>
    <source>
        <strain evidence="2">GHJ8</strain>
    </source>
</reference>
<dbReference type="RefSeq" id="WP_264514369.1">
    <property type="nucleotide sequence ID" value="NZ_JAPDDR010000007.1"/>
</dbReference>
<gene>
    <name evidence="2" type="ORF">OJ996_14705</name>
</gene>
<comment type="caution">
    <text evidence="2">The sequence shown here is derived from an EMBL/GenBank/DDBJ whole genome shotgun (WGS) entry which is preliminary data.</text>
</comment>
<organism evidence="2 3">
    <name type="scientific">Luteolibacter rhizosphaerae</name>
    <dbReference type="NCBI Taxonomy" id="2989719"/>
    <lineage>
        <taxon>Bacteria</taxon>
        <taxon>Pseudomonadati</taxon>
        <taxon>Verrucomicrobiota</taxon>
        <taxon>Verrucomicrobiia</taxon>
        <taxon>Verrucomicrobiales</taxon>
        <taxon>Verrucomicrobiaceae</taxon>
        <taxon>Luteolibacter</taxon>
    </lineage>
</organism>
<evidence type="ECO:0000313" key="2">
    <source>
        <dbReference type="EMBL" id="MCW1914835.1"/>
    </source>
</evidence>
<keyword evidence="1" id="KW-0732">Signal</keyword>
<evidence type="ECO:0008006" key="4">
    <source>
        <dbReference type="Google" id="ProtNLM"/>
    </source>
</evidence>
<accession>A0ABT3G4U2</accession>
<evidence type="ECO:0000256" key="1">
    <source>
        <dbReference type="SAM" id="SignalP"/>
    </source>
</evidence>
<evidence type="ECO:0000313" key="3">
    <source>
        <dbReference type="Proteomes" id="UP001165653"/>
    </source>
</evidence>
<dbReference type="Proteomes" id="UP001165653">
    <property type="component" value="Unassembled WGS sequence"/>
</dbReference>
<protein>
    <recommendedName>
        <fullName evidence="4">Lipoprotein</fullName>
    </recommendedName>
</protein>
<feature type="signal peptide" evidence="1">
    <location>
        <begin position="1"/>
        <end position="19"/>
    </location>
</feature>
<proteinExistence type="predicted"/>
<feature type="chain" id="PRO_5045839599" description="Lipoprotein" evidence="1">
    <location>
        <begin position="20"/>
        <end position="41"/>
    </location>
</feature>
<name>A0ABT3G4U2_9BACT</name>
<sequence length="41" mass="4090">MKFIKVVSLSAAALGTLLAASCCESRPAPAPASPTYVAPAK</sequence>
<dbReference type="PROSITE" id="PS51257">
    <property type="entry name" value="PROKAR_LIPOPROTEIN"/>
    <property type="match status" value="1"/>
</dbReference>